<feature type="domain" description="UBC core" evidence="6">
    <location>
        <begin position="981"/>
        <end position="1152"/>
    </location>
</feature>
<protein>
    <recommendedName>
        <fullName evidence="6">UBC core domain-containing protein</fullName>
    </recommendedName>
</protein>
<evidence type="ECO:0000259" key="6">
    <source>
        <dbReference type="PROSITE" id="PS50127"/>
    </source>
</evidence>
<gene>
    <name evidence="7" type="ORF">Daesc_002744</name>
</gene>
<feature type="region of interest" description="Disordered" evidence="5">
    <location>
        <begin position="898"/>
        <end position="923"/>
    </location>
</feature>
<dbReference type="EMBL" id="JBANMG010000003">
    <property type="protein sequence ID" value="KAK6955114.1"/>
    <property type="molecule type" value="Genomic_DNA"/>
</dbReference>
<accession>A0AAX6MRJ1</accession>
<dbReference type="CDD" id="cd23802">
    <property type="entry name" value="UBCc_UBE2Q"/>
    <property type="match status" value="1"/>
</dbReference>
<proteinExistence type="predicted"/>
<keyword evidence="3" id="KW-0548">Nucleotidyltransferase</keyword>
<dbReference type="InterPro" id="IPR051838">
    <property type="entry name" value="ARTD_PARP"/>
</dbReference>
<name>A0AAX6MRJ1_9PEZI</name>
<feature type="region of interest" description="Disordered" evidence="5">
    <location>
        <begin position="848"/>
        <end position="869"/>
    </location>
</feature>
<keyword evidence="2" id="KW-0808">Transferase</keyword>
<dbReference type="PROSITE" id="PS50127">
    <property type="entry name" value="UBC_2"/>
    <property type="match status" value="1"/>
</dbReference>
<evidence type="ECO:0000256" key="5">
    <source>
        <dbReference type="SAM" id="MobiDB-lite"/>
    </source>
</evidence>
<keyword evidence="8" id="KW-1185">Reference proteome</keyword>
<dbReference type="AlphaFoldDB" id="A0AAX6MRJ1"/>
<dbReference type="SUPFAM" id="SSF56399">
    <property type="entry name" value="ADP-ribosylation"/>
    <property type="match status" value="1"/>
</dbReference>
<dbReference type="GO" id="GO:0003950">
    <property type="term" value="F:NAD+ poly-ADP-ribosyltransferase activity"/>
    <property type="evidence" value="ECO:0007669"/>
    <property type="project" value="InterPro"/>
</dbReference>
<feature type="compositionally biased region" description="Polar residues" evidence="5">
    <location>
        <begin position="850"/>
        <end position="869"/>
    </location>
</feature>
<keyword evidence="4" id="KW-0520">NAD</keyword>
<evidence type="ECO:0000313" key="8">
    <source>
        <dbReference type="Proteomes" id="UP001369815"/>
    </source>
</evidence>
<evidence type="ECO:0000256" key="1">
    <source>
        <dbReference type="ARBA" id="ARBA00022676"/>
    </source>
</evidence>
<evidence type="ECO:0000313" key="7">
    <source>
        <dbReference type="EMBL" id="KAK6955114.1"/>
    </source>
</evidence>
<sequence length="1166" mass="130837">MPPSKARLRLQADLKSATEKHDDRISTIKKGDAEDEFTFIFNHPNLPQPSHFEIHAQPQDVSGYPSENTFLIYTNDNIPPAVAKVLEESMFEARGLKIQDMLSNISRRLRAVLEDDSSDGDNNDVDMTDDAAYEASSSEDDIPYEFSDDLDNDLFGHGTENIGKANLQLPPDEPLPPLLLQRVRRDLRSVLEAGFHVGKIRGFEDGISDSIISISIRVTKLCLSKETHEAWGLDSSDYVILLIRFNRYYTTVEDVLQDPSGLFKAKFRLRKCPKKKPPYQQAQTAFSTEVNTNFAEEVSKNRELDTFLVSKSIDELMNRDFAYMLKLRKELGVSWDVAREIKHEHESKSFLGTNHSSADEFPMLSKDEEESTSQAQLPPILANDHFLDDREISFPLVAMQFALRYLVRCTDYCTVCHRRVKGNFEALRPYVCSNPLCLHQYMNIGLGPNIDFEILSQPNVVDLLVSLCYTSLFTSWTAGKLGMRDFPTGLNLRVPKILGSPATVCTSQVPLNRGKQMSRHEEPRMVPVLGGELVDPLDVTFDWDNSIASITNGLANVTFKEGQWVIISTHIPSGRENSTSPMTVLHHARVITTTYEASLQLEVMVRHTLPYHRSSGFNIVDQNIRQRVGAIIPGHLVLCDAHLDDLSSQQDKAFSMLIILSTLPSVRDMKQYLMNSQQLSRWSRMTRSAVDLLRWIIASNRSYIVQVDDECPTDSGAVPPPNKIYGVDGWIQFRFAQGSPEKENRFNEVLKSIDKPQKTLVAWHGSALGNWHSIIRQGLDYSITTNGRSYGNGIYFARQFQTSMPYSNWHANLVGIFWPSSSLRVRAVMSLNEVCRYLFVQPTPAADGSNPHNATGQESQPGISQPLHSSGWTPAGVSEFVQDSKWPIVGPKNNRLFIPESAMPSTQDRQGTSRVSSADDIGGLRESELVSSDEDEEDIIFISATEEHAHKDQVDDTNFRPGILDLSTLPRLPPPSYATSTAQKALGHEIKKLEKVQSTTPLHRLGWYIDFEKMNNMFQWIVELHSFDASLPLAQDIKEAGISSIVLEILFLREFPMSPPFVRVVRPRFLPFASGGGGHVTAGGAMCMELLTNTGWSPANSLESVLLQVRLAICSTDPRPARLESKNRRRMDYGISEAVEAYIRAASVHGWDIPRDLREASASGFA</sequence>
<dbReference type="Proteomes" id="UP001369815">
    <property type="component" value="Unassembled WGS sequence"/>
</dbReference>
<dbReference type="InterPro" id="IPR012317">
    <property type="entry name" value="Poly(ADP-ribose)pol_cat_dom"/>
</dbReference>
<dbReference type="Gene3D" id="3.90.228.10">
    <property type="match status" value="1"/>
</dbReference>
<dbReference type="GO" id="GO:0016779">
    <property type="term" value="F:nucleotidyltransferase activity"/>
    <property type="evidence" value="ECO:0007669"/>
    <property type="project" value="UniProtKB-KW"/>
</dbReference>
<dbReference type="InterPro" id="IPR016135">
    <property type="entry name" value="UBQ-conjugating_enzyme/RWD"/>
</dbReference>
<keyword evidence="1" id="KW-0328">Glycosyltransferase</keyword>
<organism evidence="7 8">
    <name type="scientific">Daldinia eschscholtzii</name>
    <dbReference type="NCBI Taxonomy" id="292717"/>
    <lineage>
        <taxon>Eukaryota</taxon>
        <taxon>Fungi</taxon>
        <taxon>Dikarya</taxon>
        <taxon>Ascomycota</taxon>
        <taxon>Pezizomycotina</taxon>
        <taxon>Sordariomycetes</taxon>
        <taxon>Xylariomycetidae</taxon>
        <taxon>Xylariales</taxon>
        <taxon>Hypoxylaceae</taxon>
        <taxon>Daldinia</taxon>
    </lineage>
</organism>
<dbReference type="Pfam" id="PF00644">
    <property type="entry name" value="PARP"/>
    <property type="match status" value="1"/>
</dbReference>
<dbReference type="FunFam" id="3.10.110.10:FF:000107">
    <property type="entry name" value="Ubiquitin conjugating enzyme, putative"/>
    <property type="match status" value="1"/>
</dbReference>
<evidence type="ECO:0000256" key="2">
    <source>
        <dbReference type="ARBA" id="ARBA00022679"/>
    </source>
</evidence>
<dbReference type="SUPFAM" id="SSF54495">
    <property type="entry name" value="UBC-like"/>
    <property type="match status" value="1"/>
</dbReference>
<feature type="compositionally biased region" description="Polar residues" evidence="5">
    <location>
        <begin position="903"/>
        <end position="916"/>
    </location>
</feature>
<comment type="caution">
    <text evidence="7">The sequence shown here is derived from an EMBL/GenBank/DDBJ whole genome shotgun (WGS) entry which is preliminary data.</text>
</comment>
<dbReference type="Gene3D" id="3.10.110.10">
    <property type="entry name" value="Ubiquitin Conjugating Enzyme"/>
    <property type="match status" value="1"/>
</dbReference>
<evidence type="ECO:0000256" key="3">
    <source>
        <dbReference type="ARBA" id="ARBA00022695"/>
    </source>
</evidence>
<dbReference type="InterPro" id="IPR000608">
    <property type="entry name" value="UBC"/>
</dbReference>
<reference evidence="7 8" key="1">
    <citation type="journal article" date="2024" name="Front Chem Biol">
        <title>Unveiling the potential of Daldinia eschscholtzii MFLUCC 19-0629 through bioactivity and bioinformatics studies for enhanced sustainable agriculture production.</title>
        <authorList>
            <person name="Brooks S."/>
            <person name="Weaver J.A."/>
            <person name="Klomchit A."/>
            <person name="Alharthi S.A."/>
            <person name="Onlamun T."/>
            <person name="Nurani R."/>
            <person name="Vong T.K."/>
            <person name="Alberti F."/>
            <person name="Greco C."/>
        </authorList>
    </citation>
    <scope>NUCLEOTIDE SEQUENCE [LARGE SCALE GENOMIC DNA]</scope>
    <source>
        <strain evidence="7">MFLUCC 19-0629</strain>
    </source>
</reference>
<evidence type="ECO:0000256" key="4">
    <source>
        <dbReference type="ARBA" id="ARBA00023027"/>
    </source>
</evidence>
<dbReference type="PANTHER" id="PTHR21328">
    <property type="entry name" value="POLY ADP-RIBOSE POLYMERASE FAMILY, MEMBER PARP"/>
    <property type="match status" value="1"/>
</dbReference>